<dbReference type="EMBL" id="MU003492">
    <property type="protein sequence ID" value="KAF2477455.1"/>
    <property type="molecule type" value="Genomic_DNA"/>
</dbReference>
<evidence type="ECO:0000313" key="2">
    <source>
        <dbReference type="Proteomes" id="UP000799755"/>
    </source>
</evidence>
<name>A0ACB6RGJ0_9PLEO</name>
<proteinExistence type="predicted"/>
<protein>
    <submittedName>
        <fullName evidence="1">Uncharacterized protein</fullName>
    </submittedName>
</protein>
<sequence>MTGQRVMGKQTRPPHLSAITAQPKAVFWSSVFGQPAKCHVEARLSATSAVFAILYGSLVRRSFTTYLALNRSAAQENEIERTSYSRKYRKTGVLSVDFVKNLFVDNTKDLRQSLEDDLKKQGFNSEDFQELEGLHSYVLASSKKLYAILLYSGRSEWIVAAYRCQPRIDDRIFSRKHGAEAPQCLLEDLLKTALEDIAEYVVMNQWIIPPVLTPDTHRKFSSKHFRFPFVRKPKEVGHGSGGVVCQVEIAPGHLEAEGYEPGSLVAYKTVGGEDGEPWSKILQEVNTLRARKHDNIVPLFASFSAQSEEPVTEDSSEHILYMLFPFATGGDMRKWLTLETAPEGLNETHARQDFIFRSMQEIVSGLAYIHREIDQIIGVHHDLKPSNILLFCHGTAYCWKICDFGKAHLRRVEDGTGILHTEGNDFGTYEYRPPEYFTGHDKLNLEKHGRAFDIYGLGCVFLELATVYKYGWSPNGLPRFTTLRRENTIHAFTGPMQRLVKGKDQSFHNNTNIVRLWISDHLKMNNNDAHFSTVVDMIKSMLKSRKQRIFAWEVDMELYFMRNRDEKEEVLKTRFRNLVQGARAPLTALDNQHNPLRRAISKDRPVWWKTILEEHNWSNNEPTTTGELARRERAGNLCSKPRYSTLSDYALPFDYQHNRFFSRHKIDAKITKGFKESNCVGLWGLPGVGKSHLAYRHADRYRDPARPEDRKHTFWVNAANRGEFDLSLKAIYNKINASDLEAERKNTVDVRDWLTECDNGPWIMVLDSLDDEDFAKRVAEELPTNCGQILITTVSRAICKHFMAFQEEVCLQVNNLELEDRRAIFRYYNRDPVMDNKNISNYLLEKIYLPDHTKFVATYLAQYSISAERLYHDLKAGRRETIHDAVKAGYSDKKRGITPAFYADKLFSSLIRESALRRNEKDPSGLWPCDDMHVLGKLSCLGQDMHSPLIEMMSEGHSRFDKMLGELRNLSFLTQDKQNNYYMPEFLHGAVHDWVEERLSIVELLKLHEFALKILLRLYRKETKGDFTPGASRRGQYCYLRMVKFRAHFDRFLDFVRSKGQQPVKYGVSNDMVEAVHTFSQLYLDDAYYEAAIDVLRFMFNHYREQKYRSPLRHLLTQAYISSSSGTAEQHREEAEFLLKDLETEANSQDNEMERVKWTLLSAQLWNKSSRPDESLALLTGSCDLHLTIKNGEPILAAPQKWKVKKARTYAIRLQIEQARAHLAKARLTNADQDERKQQLGKAFSSLQVARRASSHWFKEEHSSLLLEIEEIDADVSFETGEPDALHKAAEFLASRVEAVESECKMKDRAEIHKWDLQCKLARVWAGSSDTELQKKAADTLAGLLKDYRDQYGKLHGHTLRCAEYLAKALEVAGNHEAAQQIKREFQWKAAQ</sequence>
<keyword evidence="2" id="KW-1185">Reference proteome</keyword>
<organism evidence="1 2">
    <name type="scientific">Lindgomyces ingoldianus</name>
    <dbReference type="NCBI Taxonomy" id="673940"/>
    <lineage>
        <taxon>Eukaryota</taxon>
        <taxon>Fungi</taxon>
        <taxon>Dikarya</taxon>
        <taxon>Ascomycota</taxon>
        <taxon>Pezizomycotina</taxon>
        <taxon>Dothideomycetes</taxon>
        <taxon>Pleosporomycetidae</taxon>
        <taxon>Pleosporales</taxon>
        <taxon>Lindgomycetaceae</taxon>
        <taxon>Lindgomyces</taxon>
    </lineage>
</organism>
<accession>A0ACB6RGJ0</accession>
<gene>
    <name evidence="1" type="ORF">BDR25DRAFT_364267</name>
</gene>
<reference evidence="1" key="1">
    <citation type="journal article" date="2020" name="Stud. Mycol.">
        <title>101 Dothideomycetes genomes: a test case for predicting lifestyles and emergence of pathogens.</title>
        <authorList>
            <person name="Haridas S."/>
            <person name="Albert R."/>
            <person name="Binder M."/>
            <person name="Bloem J."/>
            <person name="Labutti K."/>
            <person name="Salamov A."/>
            <person name="Andreopoulos B."/>
            <person name="Baker S."/>
            <person name="Barry K."/>
            <person name="Bills G."/>
            <person name="Bluhm B."/>
            <person name="Cannon C."/>
            <person name="Castanera R."/>
            <person name="Culley D."/>
            <person name="Daum C."/>
            <person name="Ezra D."/>
            <person name="Gonzalez J."/>
            <person name="Henrissat B."/>
            <person name="Kuo A."/>
            <person name="Liang C."/>
            <person name="Lipzen A."/>
            <person name="Lutzoni F."/>
            <person name="Magnuson J."/>
            <person name="Mondo S."/>
            <person name="Nolan M."/>
            <person name="Ohm R."/>
            <person name="Pangilinan J."/>
            <person name="Park H.-J."/>
            <person name="Ramirez L."/>
            <person name="Alfaro M."/>
            <person name="Sun H."/>
            <person name="Tritt A."/>
            <person name="Yoshinaga Y."/>
            <person name="Zwiers L.-H."/>
            <person name="Turgeon B."/>
            <person name="Goodwin S."/>
            <person name="Spatafora J."/>
            <person name="Crous P."/>
            <person name="Grigoriev I."/>
        </authorList>
    </citation>
    <scope>NUCLEOTIDE SEQUENCE</scope>
    <source>
        <strain evidence="1">ATCC 200398</strain>
    </source>
</reference>
<evidence type="ECO:0000313" key="1">
    <source>
        <dbReference type="EMBL" id="KAF2477455.1"/>
    </source>
</evidence>
<comment type="caution">
    <text evidence="1">The sequence shown here is derived from an EMBL/GenBank/DDBJ whole genome shotgun (WGS) entry which is preliminary data.</text>
</comment>
<dbReference type="Proteomes" id="UP000799755">
    <property type="component" value="Unassembled WGS sequence"/>
</dbReference>